<organism evidence="2 3">
    <name type="scientific">Fistulifera solaris</name>
    <name type="common">Oleaginous diatom</name>
    <dbReference type="NCBI Taxonomy" id="1519565"/>
    <lineage>
        <taxon>Eukaryota</taxon>
        <taxon>Sar</taxon>
        <taxon>Stramenopiles</taxon>
        <taxon>Ochrophyta</taxon>
        <taxon>Bacillariophyta</taxon>
        <taxon>Bacillariophyceae</taxon>
        <taxon>Bacillariophycidae</taxon>
        <taxon>Naviculales</taxon>
        <taxon>Naviculaceae</taxon>
        <taxon>Fistulifera</taxon>
    </lineage>
</organism>
<evidence type="ECO:0000313" key="2">
    <source>
        <dbReference type="EMBL" id="GAX23108.1"/>
    </source>
</evidence>
<gene>
    <name evidence="2" type="ORF">FisN_25Lh053</name>
</gene>
<feature type="region of interest" description="Disordered" evidence="1">
    <location>
        <begin position="886"/>
        <end position="927"/>
    </location>
</feature>
<dbReference type="SUPFAM" id="SSF48452">
    <property type="entry name" value="TPR-like"/>
    <property type="match status" value="1"/>
</dbReference>
<keyword evidence="3" id="KW-1185">Reference proteome</keyword>
<comment type="caution">
    <text evidence="2">The sequence shown here is derived from an EMBL/GenBank/DDBJ whole genome shotgun (WGS) entry which is preliminary data.</text>
</comment>
<dbReference type="EMBL" id="BDSP01000195">
    <property type="protein sequence ID" value="GAX23108.1"/>
    <property type="molecule type" value="Genomic_DNA"/>
</dbReference>
<dbReference type="InParanoid" id="A0A1Z5KAZ3"/>
<feature type="region of interest" description="Disordered" evidence="1">
    <location>
        <begin position="1025"/>
        <end position="1046"/>
    </location>
</feature>
<feature type="region of interest" description="Disordered" evidence="1">
    <location>
        <begin position="253"/>
        <end position="297"/>
    </location>
</feature>
<reference evidence="2 3" key="1">
    <citation type="journal article" date="2015" name="Plant Cell">
        <title>Oil accumulation by the oleaginous diatom Fistulifera solaris as revealed by the genome and transcriptome.</title>
        <authorList>
            <person name="Tanaka T."/>
            <person name="Maeda Y."/>
            <person name="Veluchamy A."/>
            <person name="Tanaka M."/>
            <person name="Abida H."/>
            <person name="Marechal E."/>
            <person name="Bowler C."/>
            <person name="Muto M."/>
            <person name="Sunaga Y."/>
            <person name="Tanaka M."/>
            <person name="Yoshino T."/>
            <person name="Taniguchi T."/>
            <person name="Fukuda Y."/>
            <person name="Nemoto M."/>
            <person name="Matsumoto M."/>
            <person name="Wong P.S."/>
            <person name="Aburatani S."/>
            <person name="Fujibuchi W."/>
        </authorList>
    </citation>
    <scope>NUCLEOTIDE SEQUENCE [LARGE SCALE GENOMIC DNA]</scope>
    <source>
        <strain evidence="2 3">JPCC DA0580</strain>
    </source>
</reference>
<feature type="compositionally biased region" description="Basic and acidic residues" evidence="1">
    <location>
        <begin position="266"/>
        <end position="281"/>
    </location>
</feature>
<accession>A0A1Z5KAZ3</accession>
<dbReference type="Gene3D" id="1.25.40.10">
    <property type="entry name" value="Tetratricopeptide repeat domain"/>
    <property type="match status" value="1"/>
</dbReference>
<dbReference type="InterPro" id="IPR011990">
    <property type="entry name" value="TPR-like_helical_dom_sf"/>
</dbReference>
<feature type="compositionally biased region" description="Basic and acidic residues" evidence="1">
    <location>
        <begin position="1025"/>
        <end position="1034"/>
    </location>
</feature>
<name>A0A1Z5KAZ3_FISSO</name>
<dbReference type="Proteomes" id="UP000198406">
    <property type="component" value="Unassembled WGS sequence"/>
</dbReference>
<protein>
    <submittedName>
        <fullName evidence="2">Uncharacterized protein</fullName>
    </submittedName>
</protein>
<dbReference type="OrthoDB" id="49144at2759"/>
<feature type="region of interest" description="Disordered" evidence="1">
    <location>
        <begin position="719"/>
        <end position="754"/>
    </location>
</feature>
<evidence type="ECO:0000256" key="1">
    <source>
        <dbReference type="SAM" id="MobiDB-lite"/>
    </source>
</evidence>
<evidence type="ECO:0000313" key="3">
    <source>
        <dbReference type="Proteomes" id="UP000198406"/>
    </source>
</evidence>
<proteinExistence type="predicted"/>
<sequence>MALLGGSVVKLGEASDHAANSNENEGFEEDINLANKLSETAERNASILQTDGNQIVDSSLLLVSDEASEPAALCIKSAPAFVQQLTLIDEKNSPDTSEPGMIIPQDELDHGPQLGNVIEEESVETGKETGTALDGEKTALSPIHADGTALTNASTVTNCSDAEKSVSSTSSTILLSENSSSAIQNEVETIGVDELEILEGKASQLHGMTSVQENPSYGDVDMFYKYRTSESDPLFHSALHSVGYDEEKKWDANSLSQSSVDPPNCCKDEGSRYNLNRKDSLEMTESDESDHISPRRDADCLTENTGWLLSETDQKDRHNLRQIRQQLSEEVAQSAIDCENIIRTGHNLDIGPSEYDAACERCGEGLYKQTLENNAGHAKCDATRRSFDDGLDAKPIENEMLDNIVEASEHCDGQLQIAHEASYLDHAACERTQGSVDEGLDAEQSESEVHDNSVEASDYCDDLLGIVEEPLNTASASDETRCSFDDGLDATSTRNAVLEDFVEVSELCVVPLRIAEESPNLNPLAACDEATGGVNEGLDAALSVKKVHVEVSEHCDDNLQIAKEALDFVQVCDETRPRLKAGLDATPTTNEVLNDVVEASEQCDDQLRIERDESGICLAAQDTTWRNREEGPHDLQSKHEAVADVVEAAKDCCSQLPLVNEVLDIGPAVCDETRHGLGDGLDATTTENEMLDDVVEASEDCDEQLRIDNNEWHNGLAAQSATRGNGEEGSSESQANKSHDDDATTAADDDDAGAAKDCDDQLRIANENSLIGLALQELASSSFEDRQGAHPIEYEDKTLKFIAKRNGVCEAPLQTAKEGSNVDAVTCYTELDSFDIEQNVPQIENDEPDFIAKAFCCCINTSRGGNEDSDVDVLAYVAERESDFFDTDTSTSGVHLDTDVGGAPCDSEQGNREDGSNAPQPDFTEGSINNLQREADSTLPLALSCEVVVANRCCDEENGFSRFIPEGLDKNEVLIDKSADAHEDDMDTHCVTVNEINVAESSSASVIYDSGKTETVAASIIDTKPSRSEDELHRSPKKGLGRITPSESLEINGDDLLGSNRDSHNVILETISSTGRHTVPIEHLDHITRPPLFPNHRVDLHEDPDKLLCLLSSKLKSQKPAQRGVDSVVMANSADTLFDPNLSVFAGMERDTYGNLEISPPGSPISPSFFIEDDTFSSDGSCSVPSLTALCSMVHPEISHWDLVPSCYTLIKNHPELILTRDLADNSEPFVRDLRHNNIDWTGACALDLSFNEDKKTSPSAPYERTSSATDTCDRVTILSASELVPSVQRAMVTSTSSSCPSSPYFYSSKRILLLSTNAEKKGFPDTNNRVRQTSELRRTVSLSNLQSLKSKPCALHCLSTSDDNDEEELQLGNDSLFSGDEEEKSNIRMVQTLNAVSKSSRRMREELIPSFEKLVSLDACRNGCIRYIVSLHWKQLQALWLHSEACRSSFVNRKSTIDAKISKLDEPSYFNSVVTSRCMTVNSKLHDLQLFSSHKCGGTSDSAACVNDLLRLSSFLSMDQTPERSLLKQKIFLEKGRETQSLLTTASSRLSTFTEIVRSICGHSTVTDDATLNFEKADSGIRHLIAVKTAHAIQSKASFKYDGDILQVKDVLRARIIFPNEGALICGLARLSQVEDARGQSSNNENHQTKVRVVRIKNLFYGSSPVGGLVRSSLPTGYRHILVNVEMNDDFIAEIQFNLSALYDVLGDKGPLLHKDLCNLHATLSSRNRKLTSFDMCTLITCATGITPPCDVSKNPDAGDALKAEVSASMETEKIGTDLLLIADGTEAPRSATMSWKDMDLGGMLSDTSKDDMLDILRKDTMTLCDEEFPLALLECAFACASGKVEDPACSFCLCLVVLYCVRLFPTNEKFKLGDNFDEPAGFLGLARSYLVKSLSVCLDVRLEEQEIDDEIKFGKSAPGLLNLLALTYAEEGRWNDAASVLTTLILLCEERYTKVNPILITAMLDLASMSRRAGNHSHAAQLLTQTTERVSMLLVGTEASYMEYLRNASRDTTSDAPMFYLDDGRDSFEILRQFVIVFQQGHVDLQRFRDPWICSFYHRVLGDSFAVLANCEQATWLHLPTSSTKQSHTETIRYYWSCALSHFEKAFEGFSAVAGIENSDVSGTVFGMVRCLRELGETDKALELLSMIVAGLENVTPAALDSVDSDLNPSRSPCYVAHALHTTKQGQIAGRPRVNHHIMRALCLWWMSILSVDKNKGKDGRDRAFRFLHTSSLSLQLALTEMHPGDEDTRKVCVDFLETIEQEARNISQQR</sequence>